<reference evidence="3 5" key="2">
    <citation type="submission" date="2016-11" db="EMBL/GenBank/DDBJ databases">
        <authorList>
            <person name="Varghese N."/>
            <person name="Submissions S."/>
        </authorList>
    </citation>
    <scope>NUCLEOTIDE SEQUENCE [LARGE SCALE GENOMIC DNA]</scope>
    <source>
        <strain evidence="3 5">DSM 7308</strain>
    </source>
</reference>
<dbReference type="STRING" id="1121328.JWYL7_0448"/>
<accession>A0A150FP17</accession>
<dbReference type="AlphaFoldDB" id="A0A150FP17"/>
<dbReference type="EMBL" id="LSFY01000001">
    <property type="protein sequence ID" value="KXZ39373.1"/>
    <property type="molecule type" value="Genomic_DNA"/>
</dbReference>
<evidence type="ECO:0000313" key="4">
    <source>
        <dbReference type="Proteomes" id="UP000092605"/>
    </source>
</evidence>
<dbReference type="InterPro" id="IPR003741">
    <property type="entry name" value="LUD_dom"/>
</dbReference>
<sequence>MLKNPFKRGIGNRDLIEVTRGITTKQIITKSDIFCNTNFVKNFVENNYLNKGKYNIIYRVYNFKEGAFTMDRVHKVIENLKKRKINAKFFKDRQELIDEIIREIDIQDLVAIGGSMTIEQLNIYDKLLDRGNNVLWHWKVSNDEKMNVLRKAIFSDVYLTSTNALTEDGKIVNIDGVGNRVASMFFGPKKVIMVCGINKICKDYDEAIKRIKEIACPQNARRLQRNVPCAKLDKCMDCTSSERMCMVTSIIQMCPPLIDFKVYILNEEIGY</sequence>
<name>A0A150FP17_CLOPD</name>
<evidence type="ECO:0000313" key="3">
    <source>
        <dbReference type="EMBL" id="SHK54163.1"/>
    </source>
</evidence>
<protein>
    <submittedName>
        <fullName evidence="2">Lactate utilization protein B/C</fullName>
    </submittedName>
    <submittedName>
        <fullName evidence="3">Uncharacterized ACR, YkgG family COG1556</fullName>
    </submittedName>
</protein>
<dbReference type="Pfam" id="PF02589">
    <property type="entry name" value="LUD_dom"/>
    <property type="match status" value="1"/>
</dbReference>
<keyword evidence="5" id="KW-1185">Reference proteome</keyword>
<organism evidence="2 4">
    <name type="scientific">Alkalithermobacter thermoalcaliphilus JW-YL-7 = DSM 7308</name>
    <dbReference type="NCBI Taxonomy" id="1121328"/>
    <lineage>
        <taxon>Bacteria</taxon>
        <taxon>Bacillati</taxon>
        <taxon>Bacillota</taxon>
        <taxon>Clostridia</taxon>
        <taxon>Peptostreptococcales</taxon>
        <taxon>Tepidibacteraceae</taxon>
        <taxon>Alkalithermobacter</taxon>
    </lineage>
</organism>
<dbReference type="EMBL" id="FRBG01000002">
    <property type="protein sequence ID" value="SHK54163.1"/>
    <property type="molecule type" value="Genomic_DNA"/>
</dbReference>
<dbReference type="PANTHER" id="PTHR36179">
    <property type="entry name" value="LUD_DOM DOMAIN-CONTAINING PROTEIN"/>
    <property type="match status" value="1"/>
</dbReference>
<feature type="domain" description="LUD" evidence="1">
    <location>
        <begin position="74"/>
        <end position="252"/>
    </location>
</feature>
<evidence type="ECO:0000313" key="2">
    <source>
        <dbReference type="EMBL" id="KXZ39373.1"/>
    </source>
</evidence>
<comment type="caution">
    <text evidence="2">The sequence shown here is derived from an EMBL/GenBank/DDBJ whole genome shotgun (WGS) entry which is preliminary data.</text>
</comment>
<reference evidence="2 4" key="1">
    <citation type="submission" date="2016-02" db="EMBL/GenBank/DDBJ databases">
        <title>Draft genome sequence for Clostridium paradoxum JW-YL-7.</title>
        <authorList>
            <person name="Utturkar S.M."/>
            <person name="Lancaster A."/>
            <person name="Poole F.L."/>
            <person name="Adams M.W."/>
            <person name="Brown S.D."/>
        </authorList>
    </citation>
    <scope>NUCLEOTIDE SEQUENCE [LARGE SCALE GENOMIC DNA]</scope>
    <source>
        <strain evidence="2 4">JW-YL-7</strain>
    </source>
</reference>
<proteinExistence type="predicted"/>
<evidence type="ECO:0000259" key="1">
    <source>
        <dbReference type="Pfam" id="PF02589"/>
    </source>
</evidence>
<evidence type="ECO:0000313" key="5">
    <source>
        <dbReference type="Proteomes" id="UP000323392"/>
    </source>
</evidence>
<dbReference type="Proteomes" id="UP000323392">
    <property type="component" value="Unassembled WGS sequence"/>
</dbReference>
<dbReference type="PANTHER" id="PTHR36179:SF2">
    <property type="entry name" value="LUD DOMAIN-CONTAINING PROTEIN"/>
    <property type="match status" value="1"/>
</dbReference>
<dbReference type="Proteomes" id="UP000092605">
    <property type="component" value="Unassembled WGS sequence"/>
</dbReference>
<dbReference type="PATRIC" id="fig|1121328.3.peg.448"/>
<gene>
    <name evidence="2" type="ORF">JWYL7_0448</name>
    <name evidence="3" type="ORF">SAMN05661008_00441</name>
</gene>